<dbReference type="Proteomes" id="UP000622166">
    <property type="component" value="Unassembled WGS sequence"/>
</dbReference>
<accession>A0A918QGN7</accession>
<evidence type="ECO:0000256" key="1">
    <source>
        <dbReference type="SAM" id="MobiDB-lite"/>
    </source>
</evidence>
<feature type="compositionally biased region" description="Low complexity" evidence="1">
    <location>
        <begin position="27"/>
        <end position="41"/>
    </location>
</feature>
<reference evidence="2" key="1">
    <citation type="journal article" date="2014" name="Int. J. Syst. Evol. Microbiol.">
        <title>Complete genome sequence of Corynebacterium casei LMG S-19264T (=DSM 44701T), isolated from a smear-ripened cheese.</title>
        <authorList>
            <consortium name="US DOE Joint Genome Institute (JGI-PGF)"/>
            <person name="Walter F."/>
            <person name="Albersmeier A."/>
            <person name="Kalinowski J."/>
            <person name="Ruckert C."/>
        </authorList>
    </citation>
    <scope>NUCLEOTIDE SEQUENCE</scope>
    <source>
        <strain evidence="2">JCM 4815</strain>
    </source>
</reference>
<evidence type="ECO:0000313" key="3">
    <source>
        <dbReference type="Proteomes" id="UP000622166"/>
    </source>
</evidence>
<dbReference type="RefSeq" id="WP_189867476.1">
    <property type="nucleotide sequence ID" value="NZ_BMVW01000033.1"/>
</dbReference>
<name>A0A918QGN7_9ACTN</name>
<keyword evidence="3" id="KW-1185">Reference proteome</keyword>
<gene>
    <name evidence="2" type="ORF">GCM10010365_76050</name>
</gene>
<comment type="caution">
    <text evidence="2">The sequence shown here is derived from an EMBL/GenBank/DDBJ whole genome shotgun (WGS) entry which is preliminary data.</text>
</comment>
<evidence type="ECO:0000313" key="2">
    <source>
        <dbReference type="EMBL" id="GGZ44404.1"/>
    </source>
</evidence>
<feature type="region of interest" description="Disordered" evidence="1">
    <location>
        <begin position="20"/>
        <end position="41"/>
    </location>
</feature>
<protein>
    <submittedName>
        <fullName evidence="2">Uncharacterized protein</fullName>
    </submittedName>
</protein>
<proteinExistence type="predicted"/>
<sequence length="217" mass="24005">MPDLSHDPLYLWLTGPAPTARREAVTPASMPARRPRAATAADIAEREGLDLGDLTAYQRRGRRPRRGRQPKATVLSTVISLATDHGLLPRETAITYGRRWAASQITEPQEAAEWIRLVGLDGLDQALKLRGQGITPAQEKARRAREEQDRLAARAVEDCQWAELATRYRPGVARQLRLDGCTPDMLDRVINGKTADQLLRAGRPVPVIINALRAADN</sequence>
<dbReference type="AlphaFoldDB" id="A0A918QGN7"/>
<reference evidence="2" key="2">
    <citation type="submission" date="2020-09" db="EMBL/GenBank/DDBJ databases">
        <authorList>
            <person name="Sun Q."/>
            <person name="Ohkuma M."/>
        </authorList>
    </citation>
    <scope>NUCLEOTIDE SEQUENCE</scope>
    <source>
        <strain evidence="2">JCM 4815</strain>
    </source>
</reference>
<organism evidence="2 3">
    <name type="scientific">Streptomyces poonensis</name>
    <dbReference type="NCBI Taxonomy" id="68255"/>
    <lineage>
        <taxon>Bacteria</taxon>
        <taxon>Bacillati</taxon>
        <taxon>Actinomycetota</taxon>
        <taxon>Actinomycetes</taxon>
        <taxon>Kitasatosporales</taxon>
        <taxon>Streptomycetaceae</taxon>
        <taxon>Streptomyces</taxon>
    </lineage>
</organism>
<dbReference type="EMBL" id="BMVW01000033">
    <property type="protein sequence ID" value="GGZ44404.1"/>
    <property type="molecule type" value="Genomic_DNA"/>
</dbReference>